<dbReference type="EMBL" id="CP049228">
    <property type="protein sequence ID" value="QIH23810.1"/>
    <property type="molecule type" value="Genomic_DNA"/>
</dbReference>
<evidence type="ECO:0000313" key="3">
    <source>
        <dbReference type="Proteomes" id="UP000501676"/>
    </source>
</evidence>
<keyword evidence="1" id="KW-1133">Transmembrane helix</keyword>
<keyword evidence="1" id="KW-0812">Transmembrane</keyword>
<name>A0A6G7B8S4_9LACO</name>
<proteinExistence type="predicted"/>
<dbReference type="SUPFAM" id="SSF54403">
    <property type="entry name" value="Cystatin/monellin"/>
    <property type="match status" value="2"/>
</dbReference>
<gene>
    <name evidence="2" type="ORF">G6Z83_03675</name>
</gene>
<evidence type="ECO:0000256" key="1">
    <source>
        <dbReference type="SAM" id="Phobius"/>
    </source>
</evidence>
<accession>A0A6G7B8S4</accession>
<organism evidence="2 3">
    <name type="scientific">Lactobacillus iners</name>
    <dbReference type="NCBI Taxonomy" id="147802"/>
    <lineage>
        <taxon>Bacteria</taxon>
        <taxon>Bacillati</taxon>
        <taxon>Bacillota</taxon>
        <taxon>Bacilli</taxon>
        <taxon>Lactobacillales</taxon>
        <taxon>Lactobacillaceae</taxon>
        <taxon>Lactobacillus</taxon>
    </lineage>
</organism>
<dbReference type="Gene3D" id="3.10.450.40">
    <property type="match status" value="2"/>
</dbReference>
<dbReference type="AlphaFoldDB" id="A0A6G7B8S4"/>
<dbReference type="InterPro" id="IPR046350">
    <property type="entry name" value="Cystatin_sf"/>
</dbReference>
<keyword evidence="1" id="KW-0472">Membrane</keyword>
<sequence>MINKNKIDIRFKIKKAIIICISTLLLISLITCLFFFISGHSKRKAAQNAIKIALNKTPITKIDEVYHLSRDITSDSVSGRDKHNHRYYFVYIPSKKKAYYYSAKEGMNKAKISSLFEYLHPNQNTYKINFGWYKDLPVWEISYKKNNGNYGYAIYSFKTGKEIFFVDNI</sequence>
<feature type="transmembrane region" description="Helical" evidence="1">
    <location>
        <begin position="16"/>
        <end position="37"/>
    </location>
</feature>
<dbReference type="Proteomes" id="UP000501676">
    <property type="component" value="Chromosome"/>
</dbReference>
<dbReference type="RefSeq" id="WP_006736633.1">
    <property type="nucleotide sequence ID" value="NZ_CP049228.1"/>
</dbReference>
<reference evidence="2 3" key="1">
    <citation type="submission" date="2020-02" db="EMBL/GenBank/DDBJ databases">
        <title>Complete genome sequences of six Lactobacillus iners strains isolated from the human vagina.</title>
        <authorList>
            <person name="France M.T."/>
            <person name="Rutt L."/>
            <person name="Narina S."/>
            <person name="Arbaugh S."/>
            <person name="Humphrys M.S."/>
            <person name="Ma B."/>
            <person name="Hayward M.R."/>
            <person name="Relman D."/>
            <person name="Kwon D.S."/>
            <person name="Ravel J."/>
        </authorList>
    </citation>
    <scope>NUCLEOTIDE SEQUENCE [LARGE SCALE GENOMIC DNA]</scope>
    <source>
        <strain evidence="2 3">C0210C1</strain>
    </source>
</reference>
<evidence type="ECO:0008006" key="4">
    <source>
        <dbReference type="Google" id="ProtNLM"/>
    </source>
</evidence>
<evidence type="ECO:0000313" key="2">
    <source>
        <dbReference type="EMBL" id="QIH23810.1"/>
    </source>
</evidence>
<protein>
    <recommendedName>
        <fullName evidence="4">DUF5590 domain-containing protein</fullName>
    </recommendedName>
</protein>